<comment type="similarity">
    <text evidence="2 6">Belongs to the nematode receptor-like protein srg family.</text>
</comment>
<feature type="transmembrane region" description="Helical" evidence="6">
    <location>
        <begin position="187"/>
        <end position="211"/>
    </location>
</feature>
<dbReference type="Proteomes" id="UP000095281">
    <property type="component" value="Unplaced"/>
</dbReference>
<dbReference type="InterPro" id="IPR000609">
    <property type="entry name" value="7TM_GPCR_serpentine_rcpt_Srg"/>
</dbReference>
<dbReference type="SUPFAM" id="SSF81321">
    <property type="entry name" value="Family A G protein-coupled receptor-like"/>
    <property type="match status" value="1"/>
</dbReference>
<evidence type="ECO:0000256" key="2">
    <source>
        <dbReference type="ARBA" id="ARBA00005692"/>
    </source>
</evidence>
<name>A0A1I8AY77_MELHA</name>
<dbReference type="OMA" id="YFQFAKI"/>
<feature type="transmembrane region" description="Helical" evidence="6">
    <location>
        <begin position="88"/>
        <end position="112"/>
    </location>
</feature>
<comment type="caution">
    <text evidence="6">Lacks conserved residue(s) required for the propagation of feature annotation.</text>
</comment>
<comment type="subcellular location">
    <subcellularLocation>
        <location evidence="1">Membrane</location>
        <topology evidence="1">Multi-pass membrane protein</topology>
    </subcellularLocation>
</comment>
<dbReference type="AlphaFoldDB" id="A0A1I8AY77"/>
<evidence type="ECO:0000256" key="5">
    <source>
        <dbReference type="ARBA" id="ARBA00023136"/>
    </source>
</evidence>
<keyword evidence="5 6" id="KW-0472">Membrane</keyword>
<feature type="transmembrane region" description="Helical" evidence="6">
    <location>
        <begin position="277"/>
        <end position="294"/>
    </location>
</feature>
<reference evidence="8" key="1">
    <citation type="submission" date="2016-11" db="UniProtKB">
        <authorList>
            <consortium name="WormBaseParasite"/>
        </authorList>
    </citation>
    <scope>IDENTIFICATION</scope>
</reference>
<proteinExistence type="inferred from homology"/>
<dbReference type="GO" id="GO:0007606">
    <property type="term" value="P:sensory perception of chemical stimulus"/>
    <property type="evidence" value="ECO:0007669"/>
    <property type="project" value="UniProtKB-UniRule"/>
</dbReference>
<evidence type="ECO:0000256" key="1">
    <source>
        <dbReference type="ARBA" id="ARBA00004141"/>
    </source>
</evidence>
<feature type="transmembrane region" description="Helical" evidence="6">
    <location>
        <begin position="132"/>
        <end position="152"/>
    </location>
</feature>
<keyword evidence="3 6" id="KW-0812">Transmembrane</keyword>
<dbReference type="Pfam" id="PF02118">
    <property type="entry name" value="Srg"/>
    <property type="match status" value="1"/>
</dbReference>
<evidence type="ECO:0000256" key="3">
    <source>
        <dbReference type="ARBA" id="ARBA00022692"/>
    </source>
</evidence>
<dbReference type="PANTHER" id="PTHR31552">
    <property type="entry name" value="SERPENTINE RECEPTOR CLASS GAMMA"/>
    <property type="match status" value="1"/>
</dbReference>
<dbReference type="Gene3D" id="1.20.1070.10">
    <property type="entry name" value="Rhodopsin 7-helix transmembrane proteins"/>
    <property type="match status" value="1"/>
</dbReference>
<protein>
    <recommendedName>
        <fullName evidence="6">Serpentine receptor class gamma</fullName>
    </recommendedName>
</protein>
<evidence type="ECO:0000313" key="8">
    <source>
        <dbReference type="WBParaSite" id="MhA1_Contig1023.frz3.gene14"/>
    </source>
</evidence>
<evidence type="ECO:0000256" key="4">
    <source>
        <dbReference type="ARBA" id="ARBA00022989"/>
    </source>
</evidence>
<dbReference type="GO" id="GO:0016020">
    <property type="term" value="C:membrane"/>
    <property type="evidence" value="ECO:0007669"/>
    <property type="project" value="UniProtKB-SubCell"/>
</dbReference>
<organism evidence="7 8">
    <name type="scientific">Meloidogyne hapla</name>
    <name type="common">Root-knot nematode worm</name>
    <dbReference type="NCBI Taxonomy" id="6305"/>
    <lineage>
        <taxon>Eukaryota</taxon>
        <taxon>Metazoa</taxon>
        <taxon>Ecdysozoa</taxon>
        <taxon>Nematoda</taxon>
        <taxon>Chromadorea</taxon>
        <taxon>Rhabditida</taxon>
        <taxon>Tylenchina</taxon>
        <taxon>Tylenchomorpha</taxon>
        <taxon>Tylenchoidea</taxon>
        <taxon>Meloidogynidae</taxon>
        <taxon>Meloidogyninae</taxon>
        <taxon>Meloidogyne</taxon>
    </lineage>
</organism>
<feature type="transmembrane region" description="Helical" evidence="6">
    <location>
        <begin position="232"/>
        <end position="257"/>
    </location>
</feature>
<sequence>MDIINWIVSLRIELIYLSVILSIPSLILYISEIIVIIFKKQFHNSFYALFTLRAILDILYVLDSYYGFRLPTLFGSILLPLYSKFPQPLLSIFTVLSTYTFQGNNLATTFILLNRLTTVALPFYHEKLWHKLLPISILTSIIVPACFSFQFFNIDNIINLELDENDKTLAFQIIEKPGGNYSKIMTYFNLIFSICFLIICITISSITLFLHNRKDETKIQNSTTNSKIQIRLLFYALITLLGHILCAILMILFWFIYQYDPTGNKPVFKAVYQQYPWVMDTSTIVLSSWSLLWASNTFRQEFIKFYFPKQLQLKNKATIAPIVVTIHRGQRLDLKENSREIITKDFIQIK</sequence>
<keyword evidence="7" id="KW-1185">Reference proteome</keyword>
<accession>A0A1I8AY77</accession>
<evidence type="ECO:0000256" key="6">
    <source>
        <dbReference type="RuleBase" id="RU280813"/>
    </source>
</evidence>
<dbReference type="GO" id="GO:0004888">
    <property type="term" value="F:transmembrane signaling receptor activity"/>
    <property type="evidence" value="ECO:0007669"/>
    <property type="project" value="InterPro"/>
</dbReference>
<keyword evidence="4 6" id="KW-1133">Transmembrane helix</keyword>
<dbReference type="WBParaSite" id="MhA1_Contig1023.frz3.gene14">
    <property type="protein sequence ID" value="MhA1_Contig1023.frz3.gene14"/>
    <property type="gene ID" value="MhA1_Contig1023.frz3.gene14"/>
</dbReference>
<evidence type="ECO:0000313" key="7">
    <source>
        <dbReference type="Proteomes" id="UP000095281"/>
    </source>
</evidence>
<dbReference type="PANTHER" id="PTHR31552:SF8">
    <property type="entry name" value="SERPENTINE RECEPTOR CLASS GAMMA"/>
    <property type="match status" value="1"/>
</dbReference>
<feature type="transmembrane region" description="Helical" evidence="6">
    <location>
        <begin position="15"/>
        <end position="38"/>
    </location>
</feature>